<protein>
    <submittedName>
        <fullName evidence="1">Uncharacterized protein</fullName>
    </submittedName>
</protein>
<sequence>MLVCTDQCVTGLPTAKSPSSLRVVWVFWAFCCIRSLSFDEEFGSCPSWIASGQRGMRVHGEAESAVADLPLCVPWRVPPVIDDLAIRIVARARKSKQVNVFGQA</sequence>
<dbReference type="EMBL" id="BMVU01000084">
    <property type="protein sequence ID" value="GGY12507.1"/>
    <property type="molecule type" value="Genomic_DNA"/>
</dbReference>
<reference evidence="1" key="2">
    <citation type="submission" date="2020-09" db="EMBL/GenBank/DDBJ databases">
        <authorList>
            <person name="Sun Q."/>
            <person name="Ohkuma M."/>
        </authorList>
    </citation>
    <scope>NUCLEOTIDE SEQUENCE</scope>
    <source>
        <strain evidence="1">JCM 4790</strain>
    </source>
</reference>
<evidence type="ECO:0000313" key="2">
    <source>
        <dbReference type="Proteomes" id="UP000619244"/>
    </source>
</evidence>
<accession>A0A918U9B3</accession>
<dbReference type="AlphaFoldDB" id="A0A918U9B3"/>
<proteinExistence type="predicted"/>
<dbReference type="Proteomes" id="UP000619244">
    <property type="component" value="Unassembled WGS sequence"/>
</dbReference>
<reference evidence="1" key="1">
    <citation type="journal article" date="2014" name="Int. J. Syst. Evol. Microbiol.">
        <title>Complete genome sequence of Corynebacterium casei LMG S-19264T (=DSM 44701T), isolated from a smear-ripened cheese.</title>
        <authorList>
            <consortium name="US DOE Joint Genome Institute (JGI-PGF)"/>
            <person name="Walter F."/>
            <person name="Albersmeier A."/>
            <person name="Kalinowski J."/>
            <person name="Ruckert C."/>
        </authorList>
    </citation>
    <scope>NUCLEOTIDE SEQUENCE</scope>
    <source>
        <strain evidence="1">JCM 4790</strain>
    </source>
</reference>
<organism evidence="1 2">
    <name type="scientific">Streptomyces minutiscleroticus</name>
    <dbReference type="NCBI Taxonomy" id="68238"/>
    <lineage>
        <taxon>Bacteria</taxon>
        <taxon>Bacillati</taxon>
        <taxon>Actinomycetota</taxon>
        <taxon>Actinomycetes</taxon>
        <taxon>Kitasatosporales</taxon>
        <taxon>Streptomycetaceae</taxon>
        <taxon>Streptomyces</taxon>
    </lineage>
</organism>
<keyword evidence="2" id="KW-1185">Reference proteome</keyword>
<gene>
    <name evidence="1" type="ORF">GCM10010358_76110</name>
</gene>
<comment type="caution">
    <text evidence="1">The sequence shown here is derived from an EMBL/GenBank/DDBJ whole genome shotgun (WGS) entry which is preliminary data.</text>
</comment>
<evidence type="ECO:0000313" key="1">
    <source>
        <dbReference type="EMBL" id="GGY12507.1"/>
    </source>
</evidence>
<name>A0A918U9B3_9ACTN</name>